<feature type="transmembrane region" description="Helical" evidence="6">
    <location>
        <begin position="130"/>
        <end position="149"/>
    </location>
</feature>
<comment type="similarity">
    <text evidence="2">Belongs to the unc-93 family.</text>
</comment>
<dbReference type="Pfam" id="PF05978">
    <property type="entry name" value="UNC-93"/>
    <property type="match status" value="1"/>
</dbReference>
<feature type="transmembrane region" description="Helical" evidence="6">
    <location>
        <begin position="380"/>
        <end position="403"/>
    </location>
</feature>
<dbReference type="PANTHER" id="PTHR19444">
    <property type="entry name" value="UNC-93 RELATED"/>
    <property type="match status" value="1"/>
</dbReference>
<feature type="transmembrane region" description="Helical" evidence="6">
    <location>
        <begin position="93"/>
        <end position="110"/>
    </location>
</feature>
<feature type="transmembrane region" description="Helical" evidence="6">
    <location>
        <begin position="156"/>
        <end position="174"/>
    </location>
</feature>
<evidence type="ECO:0000256" key="5">
    <source>
        <dbReference type="ARBA" id="ARBA00023136"/>
    </source>
</evidence>
<name>A0AAE1DQA2_9GAST</name>
<proteinExistence type="inferred from homology"/>
<feature type="transmembrane region" description="Helical" evidence="6">
    <location>
        <begin position="346"/>
        <end position="368"/>
    </location>
</feature>
<protein>
    <submittedName>
        <fullName evidence="7">Uncharacterized protein</fullName>
    </submittedName>
</protein>
<reference evidence="7" key="1">
    <citation type="journal article" date="2023" name="G3 (Bethesda)">
        <title>A reference genome for the long-term kleptoplast-retaining sea slug Elysia crispata morphotype clarki.</title>
        <authorList>
            <person name="Eastman K.E."/>
            <person name="Pendleton A.L."/>
            <person name="Shaikh M.A."/>
            <person name="Suttiyut T."/>
            <person name="Ogas R."/>
            <person name="Tomko P."/>
            <person name="Gavelis G."/>
            <person name="Widhalm J.R."/>
            <person name="Wisecaver J.H."/>
        </authorList>
    </citation>
    <scope>NUCLEOTIDE SEQUENCE</scope>
    <source>
        <strain evidence="7">ECLA1</strain>
    </source>
</reference>
<dbReference type="InterPro" id="IPR010291">
    <property type="entry name" value="Ion_channel_UNC-93"/>
</dbReference>
<evidence type="ECO:0000313" key="8">
    <source>
        <dbReference type="Proteomes" id="UP001283361"/>
    </source>
</evidence>
<evidence type="ECO:0000256" key="3">
    <source>
        <dbReference type="ARBA" id="ARBA00022692"/>
    </source>
</evidence>
<evidence type="ECO:0000256" key="6">
    <source>
        <dbReference type="SAM" id="Phobius"/>
    </source>
</evidence>
<dbReference type="Proteomes" id="UP001283361">
    <property type="component" value="Unassembled WGS sequence"/>
</dbReference>
<keyword evidence="8" id="KW-1185">Reference proteome</keyword>
<feature type="transmembrane region" description="Helical" evidence="6">
    <location>
        <begin position="180"/>
        <end position="205"/>
    </location>
</feature>
<dbReference type="AlphaFoldDB" id="A0AAE1DQA2"/>
<keyword evidence="3 6" id="KW-0812">Transmembrane</keyword>
<comment type="subcellular location">
    <subcellularLocation>
        <location evidence="1">Membrane</location>
        <topology evidence="1">Multi-pass membrane protein</topology>
    </subcellularLocation>
</comment>
<evidence type="ECO:0000256" key="2">
    <source>
        <dbReference type="ARBA" id="ARBA00009172"/>
    </source>
</evidence>
<dbReference type="PANTHER" id="PTHR19444:SF13">
    <property type="entry name" value="PROTEIN UNC-93 HOMOLOG A"/>
    <property type="match status" value="1"/>
</dbReference>
<feature type="transmembrane region" description="Helical" evidence="6">
    <location>
        <begin position="410"/>
        <end position="429"/>
    </location>
</feature>
<dbReference type="EMBL" id="JAWDGP010002895">
    <property type="protein sequence ID" value="KAK3778919.1"/>
    <property type="molecule type" value="Genomic_DNA"/>
</dbReference>
<organism evidence="7 8">
    <name type="scientific">Elysia crispata</name>
    <name type="common">lettuce slug</name>
    <dbReference type="NCBI Taxonomy" id="231223"/>
    <lineage>
        <taxon>Eukaryota</taxon>
        <taxon>Metazoa</taxon>
        <taxon>Spiralia</taxon>
        <taxon>Lophotrochozoa</taxon>
        <taxon>Mollusca</taxon>
        <taxon>Gastropoda</taxon>
        <taxon>Heterobranchia</taxon>
        <taxon>Euthyneura</taxon>
        <taxon>Panpulmonata</taxon>
        <taxon>Sacoglossa</taxon>
        <taxon>Placobranchoidea</taxon>
        <taxon>Plakobranchidae</taxon>
        <taxon>Elysia</taxon>
    </lineage>
</organism>
<dbReference type="InterPro" id="IPR036259">
    <property type="entry name" value="MFS_trans_sf"/>
</dbReference>
<keyword evidence="5 6" id="KW-0472">Membrane</keyword>
<gene>
    <name evidence="7" type="ORF">RRG08_013179</name>
</gene>
<evidence type="ECO:0000313" key="7">
    <source>
        <dbReference type="EMBL" id="KAK3778919.1"/>
    </source>
</evidence>
<sequence length="530" mass="57769">MTIRDDTDMHCSGKLVDESIRKTINSTVQRHNNEDSDTDGYESYDDNVSGGSFCESPGTDEKRSLMQPSKFETLDIGLEDSNEQKPEDYISPWRSCIALCAAFIFTYSAFEAIQSLQSSLNSTGHLGELSLSILYLFVLLGCFLAPVCARLIGHKGILCVSFFGHLCYTCTNFFPTWATLLPVSAVQGVLTGGLGMSQSVFITSISTSYNHYKMLPKSRLYGTMSFFNGIFFCCFKATHITGNVLSSAILQSKSYNASVLKENKCGAMICSGFEDTPDFDRPSRQLINILFGSFALCNSIGLAITLFGLPHLKNIIKAGKKKTEGFYEVLKEYTGGCSSMMVNSKFVLLAPSIMAQSIMLMAMFTGYPKTFVSCAVGVQWVGYSMVSLGTASALTALTANYLVRYTGRMLQFAAGMGIDVSTIVILLVWQPDSTTSPLVLMVAPAMAGIAQGILQPQQQALIASVFPKEELPSAFAAANGVKCFAFSVYLFVASTACFYHGLALALGLYLPGLLGYAYTEIRERREGRER</sequence>
<feature type="transmembrane region" description="Helical" evidence="6">
    <location>
        <begin position="286"/>
        <end position="312"/>
    </location>
</feature>
<feature type="transmembrane region" description="Helical" evidence="6">
    <location>
        <begin position="498"/>
        <end position="518"/>
    </location>
</feature>
<dbReference type="GO" id="GO:0016020">
    <property type="term" value="C:membrane"/>
    <property type="evidence" value="ECO:0007669"/>
    <property type="project" value="UniProtKB-SubCell"/>
</dbReference>
<feature type="transmembrane region" description="Helical" evidence="6">
    <location>
        <begin position="226"/>
        <end position="250"/>
    </location>
</feature>
<keyword evidence="4 6" id="KW-1133">Transmembrane helix</keyword>
<evidence type="ECO:0000256" key="4">
    <source>
        <dbReference type="ARBA" id="ARBA00022989"/>
    </source>
</evidence>
<dbReference type="SUPFAM" id="SSF103473">
    <property type="entry name" value="MFS general substrate transporter"/>
    <property type="match status" value="1"/>
</dbReference>
<comment type="caution">
    <text evidence="7">The sequence shown here is derived from an EMBL/GenBank/DDBJ whole genome shotgun (WGS) entry which is preliminary data.</text>
</comment>
<evidence type="ECO:0000256" key="1">
    <source>
        <dbReference type="ARBA" id="ARBA00004141"/>
    </source>
</evidence>
<dbReference type="Gene3D" id="1.20.1250.20">
    <property type="entry name" value="MFS general substrate transporter like domains"/>
    <property type="match status" value="1"/>
</dbReference>
<accession>A0AAE1DQA2</accession>
<dbReference type="InterPro" id="IPR051951">
    <property type="entry name" value="UNC-93_regulatory"/>
</dbReference>